<keyword evidence="3" id="KW-1185">Reference proteome</keyword>
<evidence type="ECO:0000313" key="3">
    <source>
        <dbReference type="Proteomes" id="UP000664795"/>
    </source>
</evidence>
<feature type="compositionally biased region" description="Low complexity" evidence="1">
    <location>
        <begin position="56"/>
        <end position="73"/>
    </location>
</feature>
<accession>A0A939G891</accession>
<protein>
    <submittedName>
        <fullName evidence="2">DUF4292 domain-containing protein</fullName>
    </submittedName>
</protein>
<dbReference type="Gene3D" id="2.50.20.10">
    <property type="entry name" value="Lipoprotein localisation LolA/LolB/LppX"/>
    <property type="match status" value="1"/>
</dbReference>
<dbReference type="AlphaFoldDB" id="A0A939G891"/>
<feature type="compositionally biased region" description="Polar residues" evidence="1">
    <location>
        <begin position="45"/>
        <end position="55"/>
    </location>
</feature>
<organism evidence="2 3">
    <name type="scientific">Fibrella aquatilis</name>
    <dbReference type="NCBI Taxonomy" id="2817059"/>
    <lineage>
        <taxon>Bacteria</taxon>
        <taxon>Pseudomonadati</taxon>
        <taxon>Bacteroidota</taxon>
        <taxon>Cytophagia</taxon>
        <taxon>Cytophagales</taxon>
        <taxon>Spirosomataceae</taxon>
        <taxon>Fibrella</taxon>
    </lineage>
</organism>
<dbReference type="Pfam" id="PF14125">
    <property type="entry name" value="DUF4292"/>
    <property type="match status" value="1"/>
</dbReference>
<feature type="region of interest" description="Disordered" evidence="1">
    <location>
        <begin position="45"/>
        <end position="81"/>
    </location>
</feature>
<reference evidence="2 3" key="1">
    <citation type="submission" date="2021-03" db="EMBL/GenBank/DDBJ databases">
        <title>Fibrella sp. HMF5036 genome sequencing and assembly.</title>
        <authorList>
            <person name="Kang H."/>
            <person name="Kim H."/>
            <person name="Bae S."/>
            <person name="Joh K."/>
        </authorList>
    </citation>
    <scope>NUCLEOTIDE SEQUENCE [LARGE SCALE GENOMIC DNA]</scope>
    <source>
        <strain evidence="2 3">HMF5036</strain>
    </source>
</reference>
<gene>
    <name evidence="2" type="ORF">J2I48_14355</name>
</gene>
<dbReference type="Proteomes" id="UP000664795">
    <property type="component" value="Unassembled WGS sequence"/>
</dbReference>
<sequence length="304" mass="34083">MNSVPVYSLLFILMLGQVSCRRKPATSPTPPSSSVGTVGTRTDTLATSQPASVSQPTATTATTGTATSGTATAPPRPRPGIDEARANVAEVDFRYLTAKSKLSFKSKDQDISNASLHLRVRKDSLIWMSISKLGIEAARVLITRDSVTIMDKIEKQYMVYDFPTLSRQFNFDLSFDLLQALIVGNLPLPKRPAQKVKNERDYLLLRQSEGKVMVDNYIGENDRKLKRLMVTEQPTKNALRLDYEDFTALNTFLFPYSSLVTVDYKSQADGQFYQTLIRIKHNKVELVDKDPGFPFSIPSKYQRK</sequence>
<evidence type="ECO:0000256" key="1">
    <source>
        <dbReference type="SAM" id="MobiDB-lite"/>
    </source>
</evidence>
<feature type="region of interest" description="Disordered" evidence="1">
    <location>
        <begin position="21"/>
        <end position="40"/>
    </location>
</feature>
<proteinExistence type="predicted"/>
<comment type="caution">
    <text evidence="2">The sequence shown here is derived from an EMBL/GenBank/DDBJ whole genome shotgun (WGS) entry which is preliminary data.</text>
</comment>
<name>A0A939G891_9BACT</name>
<evidence type="ECO:0000313" key="2">
    <source>
        <dbReference type="EMBL" id="MBO0932190.1"/>
    </source>
</evidence>
<dbReference type="RefSeq" id="WP_207336162.1">
    <property type="nucleotide sequence ID" value="NZ_JAFMYU010000011.1"/>
</dbReference>
<dbReference type="EMBL" id="JAFMYU010000011">
    <property type="protein sequence ID" value="MBO0932190.1"/>
    <property type="molecule type" value="Genomic_DNA"/>
</dbReference>
<dbReference type="InterPro" id="IPR025634">
    <property type="entry name" value="DUF4292"/>
</dbReference>